<dbReference type="Proteomes" id="UP000245765">
    <property type="component" value="Unassembled WGS sequence"/>
</dbReference>
<gene>
    <name evidence="2" type="ORF">DFH01_01470</name>
</gene>
<name>A0A317FJ78_9PROT</name>
<evidence type="ECO:0008006" key="4">
    <source>
        <dbReference type="Google" id="ProtNLM"/>
    </source>
</evidence>
<organism evidence="2 3">
    <name type="scientific">Falsiroseomonas bella</name>
    <dbReference type="NCBI Taxonomy" id="2184016"/>
    <lineage>
        <taxon>Bacteria</taxon>
        <taxon>Pseudomonadati</taxon>
        <taxon>Pseudomonadota</taxon>
        <taxon>Alphaproteobacteria</taxon>
        <taxon>Acetobacterales</taxon>
        <taxon>Roseomonadaceae</taxon>
        <taxon>Falsiroseomonas</taxon>
    </lineage>
</organism>
<feature type="transmembrane region" description="Helical" evidence="1">
    <location>
        <begin position="31"/>
        <end position="55"/>
    </location>
</feature>
<dbReference type="AlphaFoldDB" id="A0A317FJ78"/>
<keyword evidence="3" id="KW-1185">Reference proteome</keyword>
<accession>A0A317FJ78</accession>
<feature type="transmembrane region" description="Helical" evidence="1">
    <location>
        <begin position="61"/>
        <end position="82"/>
    </location>
</feature>
<keyword evidence="1" id="KW-0812">Transmembrane</keyword>
<comment type="caution">
    <text evidence="2">The sequence shown here is derived from an EMBL/GenBank/DDBJ whole genome shotgun (WGS) entry which is preliminary data.</text>
</comment>
<proteinExistence type="predicted"/>
<keyword evidence="1" id="KW-1133">Transmembrane helix</keyword>
<evidence type="ECO:0000313" key="3">
    <source>
        <dbReference type="Proteomes" id="UP000245765"/>
    </source>
</evidence>
<dbReference type="OrthoDB" id="7272123at2"/>
<dbReference type="EMBL" id="QGNA01000001">
    <property type="protein sequence ID" value="PWS38009.1"/>
    <property type="molecule type" value="Genomic_DNA"/>
</dbReference>
<evidence type="ECO:0000313" key="2">
    <source>
        <dbReference type="EMBL" id="PWS38009.1"/>
    </source>
</evidence>
<reference evidence="3" key="1">
    <citation type="submission" date="2018-05" db="EMBL/GenBank/DDBJ databases">
        <authorList>
            <person name="Du Z."/>
            <person name="Wang X."/>
        </authorList>
    </citation>
    <scope>NUCLEOTIDE SEQUENCE [LARGE SCALE GENOMIC DNA]</scope>
    <source>
        <strain evidence="3">CQN31</strain>
    </source>
</reference>
<sequence>MRLLNLLRVAWDAEALYLRRSVRARAVQAELGLAAAAFAALLLLMLHLAAFAWLAESRGPVAAALLVALGDLVLAVVLGLLARRAGRDPVAEGALRVRDDALRQLGDGAARVAVMAPLLKAQTAKKGVLGAAMTAMLVGLLSRR</sequence>
<keyword evidence="1" id="KW-0472">Membrane</keyword>
<evidence type="ECO:0000256" key="1">
    <source>
        <dbReference type="SAM" id="Phobius"/>
    </source>
</evidence>
<protein>
    <recommendedName>
        <fullName evidence="4">Phage holin family protein</fullName>
    </recommendedName>
</protein>
<dbReference type="RefSeq" id="WP_109868631.1">
    <property type="nucleotide sequence ID" value="NZ_QGNA01000001.1"/>
</dbReference>